<dbReference type="SUPFAM" id="SSF46785">
    <property type="entry name" value="Winged helix' DNA-binding domain"/>
    <property type="match status" value="1"/>
</dbReference>
<dbReference type="Gene3D" id="1.10.10.10">
    <property type="entry name" value="Winged helix-like DNA-binding domain superfamily/Winged helix DNA-binding domain"/>
    <property type="match status" value="1"/>
</dbReference>
<protein>
    <submittedName>
        <fullName evidence="2">Winged helix-turn-helix transcriptional regulator</fullName>
    </submittedName>
</protein>
<evidence type="ECO:0000313" key="2">
    <source>
        <dbReference type="EMBL" id="MBM6401912.1"/>
    </source>
</evidence>
<dbReference type="PANTHER" id="PTHR33164:SF57">
    <property type="entry name" value="MARR-FAMILY TRANSCRIPTIONAL REGULATOR"/>
    <property type="match status" value="1"/>
</dbReference>
<dbReference type="PROSITE" id="PS50995">
    <property type="entry name" value="HTH_MARR_2"/>
    <property type="match status" value="1"/>
</dbReference>
<organism evidence="2 3">
    <name type="scientific">Phycicoccus sonneratiae</name>
    <dbReference type="NCBI Taxonomy" id="2807628"/>
    <lineage>
        <taxon>Bacteria</taxon>
        <taxon>Bacillati</taxon>
        <taxon>Actinomycetota</taxon>
        <taxon>Actinomycetes</taxon>
        <taxon>Micrococcales</taxon>
        <taxon>Intrasporangiaceae</taxon>
        <taxon>Phycicoccus</taxon>
    </lineage>
</organism>
<dbReference type="InterPro" id="IPR036390">
    <property type="entry name" value="WH_DNA-bd_sf"/>
</dbReference>
<dbReference type="InterPro" id="IPR039422">
    <property type="entry name" value="MarR/SlyA-like"/>
</dbReference>
<dbReference type="InterPro" id="IPR036388">
    <property type="entry name" value="WH-like_DNA-bd_sf"/>
</dbReference>
<evidence type="ECO:0000259" key="1">
    <source>
        <dbReference type="PROSITE" id="PS50995"/>
    </source>
</evidence>
<proteinExistence type="predicted"/>
<accession>A0ABS2CPU5</accession>
<dbReference type="SMART" id="SM00347">
    <property type="entry name" value="HTH_MARR"/>
    <property type="match status" value="1"/>
</dbReference>
<gene>
    <name evidence="2" type="ORF">JQN70_16055</name>
</gene>
<comment type="caution">
    <text evidence="2">The sequence shown here is derived from an EMBL/GenBank/DDBJ whole genome shotgun (WGS) entry which is preliminary data.</text>
</comment>
<dbReference type="InterPro" id="IPR000835">
    <property type="entry name" value="HTH_MarR-typ"/>
</dbReference>
<sequence>MQPTADPLVTEHLSAMFGLLARAHVVDGPVSRPEYTLLALTAKRGPGRACDLADAVGLDQSTTSRRVSALVERGFLARTPDPEDRRAQLVDLTPTGREVLTAERRRREELVGIALHDWSAADRATLADLLGRLQASLTEVATAHDHHDPTVRSVAGPVTVSGTTVRERTPA</sequence>
<reference evidence="2" key="1">
    <citation type="submission" date="2021-02" db="EMBL/GenBank/DDBJ databases">
        <title>Phycicoccus sp. MQZ13P-5T, whole genome shotgun sequence.</title>
        <authorList>
            <person name="Tuo L."/>
        </authorList>
    </citation>
    <scope>NUCLEOTIDE SEQUENCE</scope>
    <source>
        <strain evidence="2">MQZ13P-5</strain>
    </source>
</reference>
<dbReference type="EMBL" id="JAFDVD010000019">
    <property type="protein sequence ID" value="MBM6401912.1"/>
    <property type="molecule type" value="Genomic_DNA"/>
</dbReference>
<dbReference type="RefSeq" id="WP_204132386.1">
    <property type="nucleotide sequence ID" value="NZ_JAFDVD010000019.1"/>
</dbReference>
<feature type="domain" description="HTH marR-type" evidence="1">
    <location>
        <begin position="1"/>
        <end position="135"/>
    </location>
</feature>
<evidence type="ECO:0000313" key="3">
    <source>
        <dbReference type="Proteomes" id="UP001430172"/>
    </source>
</evidence>
<dbReference type="PRINTS" id="PR00598">
    <property type="entry name" value="HTHMARR"/>
</dbReference>
<dbReference type="Pfam" id="PF01047">
    <property type="entry name" value="MarR"/>
    <property type="match status" value="1"/>
</dbReference>
<dbReference type="Proteomes" id="UP001430172">
    <property type="component" value="Unassembled WGS sequence"/>
</dbReference>
<keyword evidence="3" id="KW-1185">Reference proteome</keyword>
<dbReference type="PANTHER" id="PTHR33164">
    <property type="entry name" value="TRANSCRIPTIONAL REGULATOR, MARR FAMILY"/>
    <property type="match status" value="1"/>
</dbReference>
<name>A0ABS2CPU5_9MICO</name>